<feature type="domain" description="MOSC" evidence="1">
    <location>
        <begin position="188"/>
        <end position="340"/>
    </location>
</feature>
<dbReference type="GeneID" id="119741598"/>
<dbReference type="GO" id="GO:0043546">
    <property type="term" value="F:molybdopterin cofactor binding"/>
    <property type="evidence" value="ECO:0007669"/>
    <property type="project" value="TreeGrafter"/>
</dbReference>
<dbReference type="AlphaFoldDB" id="A0A914BBB3"/>
<dbReference type="Proteomes" id="UP000887568">
    <property type="component" value="Unplaced"/>
</dbReference>
<dbReference type="Pfam" id="PF03476">
    <property type="entry name" value="MOSC_N"/>
    <property type="match status" value="1"/>
</dbReference>
<reference evidence="2" key="1">
    <citation type="submission" date="2022-11" db="UniProtKB">
        <authorList>
            <consortium name="EnsemblMetazoa"/>
        </authorList>
    </citation>
    <scope>IDENTIFICATION</scope>
</reference>
<dbReference type="RefSeq" id="XP_038073341.1">
    <property type="nucleotide sequence ID" value="XM_038217413.1"/>
</dbReference>
<evidence type="ECO:0000313" key="2">
    <source>
        <dbReference type="EnsemblMetazoa" id="XP_038073341.1"/>
    </source>
</evidence>
<dbReference type="OMA" id="MFLVYNE"/>
<dbReference type="GO" id="GO:0030151">
    <property type="term" value="F:molybdenum ion binding"/>
    <property type="evidence" value="ECO:0007669"/>
    <property type="project" value="InterPro"/>
</dbReference>
<dbReference type="PROSITE" id="PS51340">
    <property type="entry name" value="MOSC"/>
    <property type="match status" value="1"/>
</dbReference>
<name>A0A914BBB3_PATMI</name>
<protein>
    <recommendedName>
        <fullName evidence="1">MOSC domain-containing protein</fullName>
    </recommendedName>
</protein>
<dbReference type="SUPFAM" id="SSF141673">
    <property type="entry name" value="MOSC N-terminal domain-like"/>
    <property type="match status" value="1"/>
</dbReference>
<organism evidence="2 3">
    <name type="scientific">Patiria miniata</name>
    <name type="common">Bat star</name>
    <name type="synonym">Asterina miniata</name>
    <dbReference type="NCBI Taxonomy" id="46514"/>
    <lineage>
        <taxon>Eukaryota</taxon>
        <taxon>Metazoa</taxon>
        <taxon>Echinodermata</taxon>
        <taxon>Eleutherozoa</taxon>
        <taxon>Asterozoa</taxon>
        <taxon>Asteroidea</taxon>
        <taxon>Valvatacea</taxon>
        <taxon>Valvatida</taxon>
        <taxon>Asterinidae</taxon>
        <taxon>Patiria</taxon>
    </lineage>
</organism>
<dbReference type="GO" id="GO:0008940">
    <property type="term" value="F:nitrate reductase activity"/>
    <property type="evidence" value="ECO:0007669"/>
    <property type="project" value="TreeGrafter"/>
</dbReference>
<dbReference type="InterPro" id="IPR005303">
    <property type="entry name" value="MOCOS_middle"/>
</dbReference>
<evidence type="ECO:0000259" key="1">
    <source>
        <dbReference type="PROSITE" id="PS51340"/>
    </source>
</evidence>
<dbReference type="PANTHER" id="PTHR14237:SF19">
    <property type="entry name" value="MITOCHONDRIAL AMIDOXIME REDUCING COMPONENT 1"/>
    <property type="match status" value="1"/>
</dbReference>
<dbReference type="GO" id="GO:0030170">
    <property type="term" value="F:pyridoxal phosphate binding"/>
    <property type="evidence" value="ECO:0007669"/>
    <property type="project" value="InterPro"/>
</dbReference>
<dbReference type="GO" id="GO:0042126">
    <property type="term" value="P:nitrate metabolic process"/>
    <property type="evidence" value="ECO:0007669"/>
    <property type="project" value="TreeGrafter"/>
</dbReference>
<dbReference type="InterPro" id="IPR005302">
    <property type="entry name" value="MoCF_Sase_C"/>
</dbReference>
<dbReference type="GO" id="GO:0005743">
    <property type="term" value="C:mitochondrial inner membrane"/>
    <property type="evidence" value="ECO:0007669"/>
    <property type="project" value="TreeGrafter"/>
</dbReference>
<dbReference type="EnsemblMetazoa" id="XM_038217413.1">
    <property type="protein sequence ID" value="XP_038073341.1"/>
    <property type="gene ID" value="LOC119741598"/>
</dbReference>
<keyword evidence="3" id="KW-1185">Reference proteome</keyword>
<dbReference type="InterPro" id="IPR011037">
    <property type="entry name" value="Pyrv_Knase-like_insert_dom_sf"/>
</dbReference>
<evidence type="ECO:0000313" key="3">
    <source>
        <dbReference type="Proteomes" id="UP000887568"/>
    </source>
</evidence>
<dbReference type="OrthoDB" id="17255at2759"/>
<sequence length="341" mass="37586">MPFSLTETLGLATTQQRLVVAGAVGLAATAGVVWWLRRTPKPVFKPVGKLSEIWIHPVKSCRGHQVSSAECTPAGLYSNGLYDRFFVILDENDSIVTLRTEPSLALVKPRISKDGECLVLDAPGMDPFSKRLADMAETQKQAQEFRVWGLHVEGLDCGQEAGAWLSTYLKKPNLKLVHFKEGQTKPRTPVRDLRWGPRFTSKDKVRGYPDFAPIMLLTEASLDDLNSHLERPVTVRNARPNFVVSGASPFAEDQWKHVRIGDAVTMRRTHGCGRCKLTTVDPETGVIRSDGEPLATLKQYRTVPKTELDSKPLRGAPVFGANLIVEASGTIKVGDTVYAAQ</sequence>
<accession>A0A914BBB3</accession>
<dbReference type="PANTHER" id="PTHR14237">
    <property type="entry name" value="MOLYBDOPTERIN COFACTOR SULFURASE MOSC"/>
    <property type="match status" value="1"/>
</dbReference>
<proteinExistence type="predicted"/>
<dbReference type="Pfam" id="PF03473">
    <property type="entry name" value="MOSC"/>
    <property type="match status" value="1"/>
</dbReference>
<dbReference type="SUPFAM" id="SSF50800">
    <property type="entry name" value="PK beta-barrel domain-like"/>
    <property type="match status" value="1"/>
</dbReference>